<gene>
    <name evidence="1" type="ORF">L1987_68910</name>
</gene>
<dbReference type="Proteomes" id="UP001056120">
    <property type="component" value="Linkage Group LG23"/>
</dbReference>
<accession>A0ACB9B4A4</accession>
<dbReference type="EMBL" id="CM042040">
    <property type="protein sequence ID" value="KAI3717344.1"/>
    <property type="molecule type" value="Genomic_DNA"/>
</dbReference>
<evidence type="ECO:0000313" key="2">
    <source>
        <dbReference type="Proteomes" id="UP001056120"/>
    </source>
</evidence>
<evidence type="ECO:0000313" key="1">
    <source>
        <dbReference type="EMBL" id="KAI3717344.1"/>
    </source>
</evidence>
<name>A0ACB9B4A4_9ASTR</name>
<proteinExistence type="predicted"/>
<organism evidence="1 2">
    <name type="scientific">Smallanthus sonchifolius</name>
    <dbReference type="NCBI Taxonomy" id="185202"/>
    <lineage>
        <taxon>Eukaryota</taxon>
        <taxon>Viridiplantae</taxon>
        <taxon>Streptophyta</taxon>
        <taxon>Embryophyta</taxon>
        <taxon>Tracheophyta</taxon>
        <taxon>Spermatophyta</taxon>
        <taxon>Magnoliopsida</taxon>
        <taxon>eudicotyledons</taxon>
        <taxon>Gunneridae</taxon>
        <taxon>Pentapetalae</taxon>
        <taxon>asterids</taxon>
        <taxon>campanulids</taxon>
        <taxon>Asterales</taxon>
        <taxon>Asteraceae</taxon>
        <taxon>Asteroideae</taxon>
        <taxon>Heliantheae alliance</taxon>
        <taxon>Millerieae</taxon>
        <taxon>Smallanthus</taxon>
    </lineage>
</organism>
<sequence>MLDYSDLLLPYVNITREDKGTTLYGSRILMLLTPVGTLHLLAIELTRPPSDKKSQWKHVYTPTWDTILQEKRILATTFVVANGLFVIANNPRDDLSLLKVPSALL</sequence>
<keyword evidence="2" id="KW-1185">Reference proteome</keyword>
<reference evidence="1 2" key="2">
    <citation type="journal article" date="2022" name="Mol. Ecol. Resour.">
        <title>The genomes of chicory, endive, great burdock and yacon provide insights into Asteraceae paleo-polyploidization history and plant inulin production.</title>
        <authorList>
            <person name="Fan W."/>
            <person name="Wang S."/>
            <person name="Wang H."/>
            <person name="Wang A."/>
            <person name="Jiang F."/>
            <person name="Liu H."/>
            <person name="Zhao H."/>
            <person name="Xu D."/>
            <person name="Zhang Y."/>
        </authorList>
    </citation>
    <scope>NUCLEOTIDE SEQUENCE [LARGE SCALE GENOMIC DNA]</scope>
    <source>
        <strain evidence="2">cv. Yunnan</strain>
        <tissue evidence="1">Leaves</tissue>
    </source>
</reference>
<reference evidence="2" key="1">
    <citation type="journal article" date="2022" name="Mol. Ecol. Resour.">
        <title>The genomes of chicory, endive, great burdock and yacon provide insights into Asteraceae palaeo-polyploidization history and plant inulin production.</title>
        <authorList>
            <person name="Fan W."/>
            <person name="Wang S."/>
            <person name="Wang H."/>
            <person name="Wang A."/>
            <person name="Jiang F."/>
            <person name="Liu H."/>
            <person name="Zhao H."/>
            <person name="Xu D."/>
            <person name="Zhang Y."/>
        </authorList>
    </citation>
    <scope>NUCLEOTIDE SEQUENCE [LARGE SCALE GENOMIC DNA]</scope>
    <source>
        <strain evidence="2">cv. Yunnan</strain>
    </source>
</reference>
<comment type="caution">
    <text evidence="1">The sequence shown here is derived from an EMBL/GenBank/DDBJ whole genome shotgun (WGS) entry which is preliminary data.</text>
</comment>
<protein>
    <submittedName>
        <fullName evidence="1">Uncharacterized protein</fullName>
    </submittedName>
</protein>